<comment type="caution">
    <text evidence="2">The sequence shown here is derived from an EMBL/GenBank/DDBJ whole genome shotgun (WGS) entry which is preliminary data.</text>
</comment>
<gene>
    <name evidence="2" type="ORF">DPMN_160172</name>
</gene>
<reference evidence="2" key="2">
    <citation type="submission" date="2020-11" db="EMBL/GenBank/DDBJ databases">
        <authorList>
            <person name="McCartney M.A."/>
            <person name="Auch B."/>
            <person name="Kono T."/>
            <person name="Mallez S."/>
            <person name="Becker A."/>
            <person name="Gohl D.M."/>
            <person name="Silverstein K.A.T."/>
            <person name="Koren S."/>
            <person name="Bechman K.B."/>
            <person name="Herman A."/>
            <person name="Abrahante J.E."/>
            <person name="Garbe J."/>
        </authorList>
    </citation>
    <scope>NUCLEOTIDE SEQUENCE</scope>
    <source>
        <strain evidence="2">Duluth1</strain>
        <tissue evidence="2">Whole animal</tissue>
    </source>
</reference>
<proteinExistence type="predicted"/>
<feature type="region of interest" description="Disordered" evidence="1">
    <location>
        <begin position="16"/>
        <end position="48"/>
    </location>
</feature>
<dbReference type="AlphaFoldDB" id="A0A9D4EKB2"/>
<evidence type="ECO:0000256" key="1">
    <source>
        <dbReference type="SAM" id="MobiDB-lite"/>
    </source>
</evidence>
<name>A0A9D4EKB2_DREPO</name>
<sequence>MANRYTGKYAPLASSSNWRTQDSKRKRRATCDSSIPCSPHPHQGDPQFSATSRAQFENINMEHKLNCLFDMISTNYTMNYKLDCLNNSLYHSKAIHDVTEARLRLLEYTSLDIEARSLRTNLIFNGFPESVGTEDCLQTIREFLTSKLNMNLALHSLVKARRIGRRIVARSQGSTRGRAIRVTLSDLRYVNEIMDSAKLLKNTHFGISRDYPREISEARKDLWLDFKAARDKYGSKNVKMLFPAALSVHGEVIRNLFPDWHSVLRGSRNSDVASRIDQRFQKITADFAISVDTQQPLQSTEPPKEPKSVQ</sequence>
<reference evidence="2" key="1">
    <citation type="journal article" date="2019" name="bioRxiv">
        <title>The Genome of the Zebra Mussel, Dreissena polymorpha: A Resource for Invasive Species Research.</title>
        <authorList>
            <person name="McCartney M.A."/>
            <person name="Auch B."/>
            <person name="Kono T."/>
            <person name="Mallez S."/>
            <person name="Zhang Y."/>
            <person name="Obille A."/>
            <person name="Becker A."/>
            <person name="Abrahante J.E."/>
            <person name="Garbe J."/>
            <person name="Badalamenti J.P."/>
            <person name="Herman A."/>
            <person name="Mangelson H."/>
            <person name="Liachko I."/>
            <person name="Sullivan S."/>
            <person name="Sone E.D."/>
            <person name="Koren S."/>
            <person name="Silverstein K.A.T."/>
            <person name="Beckman K.B."/>
            <person name="Gohl D.M."/>
        </authorList>
    </citation>
    <scope>NUCLEOTIDE SEQUENCE</scope>
    <source>
        <strain evidence="2">Duluth1</strain>
        <tissue evidence="2">Whole animal</tissue>
    </source>
</reference>
<dbReference type="Proteomes" id="UP000828390">
    <property type="component" value="Unassembled WGS sequence"/>
</dbReference>
<evidence type="ECO:0000313" key="2">
    <source>
        <dbReference type="EMBL" id="KAH3782259.1"/>
    </source>
</evidence>
<accession>A0A9D4EKB2</accession>
<dbReference type="EMBL" id="JAIWYP010000008">
    <property type="protein sequence ID" value="KAH3782259.1"/>
    <property type="molecule type" value="Genomic_DNA"/>
</dbReference>
<keyword evidence="3" id="KW-1185">Reference proteome</keyword>
<protein>
    <submittedName>
        <fullName evidence="2">Uncharacterized protein</fullName>
    </submittedName>
</protein>
<organism evidence="2 3">
    <name type="scientific">Dreissena polymorpha</name>
    <name type="common">Zebra mussel</name>
    <name type="synonym">Mytilus polymorpha</name>
    <dbReference type="NCBI Taxonomy" id="45954"/>
    <lineage>
        <taxon>Eukaryota</taxon>
        <taxon>Metazoa</taxon>
        <taxon>Spiralia</taxon>
        <taxon>Lophotrochozoa</taxon>
        <taxon>Mollusca</taxon>
        <taxon>Bivalvia</taxon>
        <taxon>Autobranchia</taxon>
        <taxon>Heteroconchia</taxon>
        <taxon>Euheterodonta</taxon>
        <taxon>Imparidentia</taxon>
        <taxon>Neoheterodontei</taxon>
        <taxon>Myida</taxon>
        <taxon>Dreissenoidea</taxon>
        <taxon>Dreissenidae</taxon>
        <taxon>Dreissena</taxon>
    </lineage>
</organism>
<evidence type="ECO:0000313" key="3">
    <source>
        <dbReference type="Proteomes" id="UP000828390"/>
    </source>
</evidence>